<dbReference type="PROSITE" id="PS50011">
    <property type="entry name" value="PROTEIN_KINASE_DOM"/>
    <property type="match status" value="1"/>
</dbReference>
<evidence type="ECO:0000256" key="3">
    <source>
        <dbReference type="ARBA" id="ARBA00022679"/>
    </source>
</evidence>
<feature type="transmembrane region" description="Helical" evidence="13">
    <location>
        <begin position="443"/>
        <end position="465"/>
    </location>
</feature>
<dbReference type="Proteomes" id="UP000594261">
    <property type="component" value="Chromosome 5"/>
</dbReference>
<dbReference type="InterPro" id="IPR008271">
    <property type="entry name" value="Ser/Thr_kinase_AS"/>
</dbReference>
<evidence type="ECO:0000313" key="16">
    <source>
        <dbReference type="EnsemblPlants" id="QL05p086240:mrna:CDS:1"/>
    </source>
</evidence>
<evidence type="ECO:0000256" key="8">
    <source>
        <dbReference type="ARBA" id="ARBA00022840"/>
    </source>
</evidence>
<evidence type="ECO:0000256" key="5">
    <source>
        <dbReference type="ARBA" id="ARBA00022729"/>
    </source>
</evidence>
<reference evidence="16 17" key="1">
    <citation type="journal article" date="2016" name="G3 (Bethesda)">
        <title>First Draft Assembly and Annotation of the Genome of a California Endemic Oak Quercus lobata Nee (Fagaceae).</title>
        <authorList>
            <person name="Sork V.L."/>
            <person name="Fitz-Gibbon S.T."/>
            <person name="Puiu D."/>
            <person name="Crepeau M."/>
            <person name="Gugger P.F."/>
            <person name="Sherman R."/>
            <person name="Stevens K."/>
            <person name="Langley C.H."/>
            <person name="Pellegrini M."/>
            <person name="Salzberg S.L."/>
        </authorList>
    </citation>
    <scope>NUCLEOTIDE SEQUENCE [LARGE SCALE GENOMIC DNA]</scope>
    <source>
        <strain evidence="16 17">cv. SW786</strain>
    </source>
</reference>
<dbReference type="Gramene" id="QL05p086240:mrna">
    <property type="protein sequence ID" value="QL05p086240:mrna:CDS:1"/>
    <property type="gene ID" value="QL05p086240"/>
</dbReference>
<evidence type="ECO:0000256" key="2">
    <source>
        <dbReference type="ARBA" id="ARBA00022527"/>
    </source>
</evidence>
<dbReference type="Pfam" id="PF12819">
    <property type="entry name" value="Malectin_like"/>
    <property type="match status" value="1"/>
</dbReference>
<dbReference type="InterPro" id="IPR045272">
    <property type="entry name" value="ANXUR1/2-like"/>
</dbReference>
<dbReference type="GO" id="GO:0005524">
    <property type="term" value="F:ATP binding"/>
    <property type="evidence" value="ECO:0007669"/>
    <property type="project" value="UniProtKB-UniRule"/>
</dbReference>
<comment type="subcellular location">
    <subcellularLocation>
        <location evidence="1">Membrane</location>
        <topology evidence="1">Single-pass type I membrane protein</topology>
    </subcellularLocation>
</comment>
<dbReference type="FunFam" id="3.30.200.20:FF:000645">
    <property type="entry name" value="Receptor-like protein kinase FERONIA"/>
    <property type="match status" value="1"/>
</dbReference>
<evidence type="ECO:0000259" key="15">
    <source>
        <dbReference type="PROSITE" id="PS50011"/>
    </source>
</evidence>
<dbReference type="InParanoid" id="A0A7N2LVT4"/>
<evidence type="ECO:0000256" key="6">
    <source>
        <dbReference type="ARBA" id="ARBA00022741"/>
    </source>
</evidence>
<dbReference type="SUPFAM" id="SSF56112">
    <property type="entry name" value="Protein kinase-like (PK-like)"/>
    <property type="match status" value="1"/>
</dbReference>
<dbReference type="PANTHER" id="PTHR34590">
    <property type="entry name" value="OS03G0124300 PROTEIN-RELATED"/>
    <property type="match status" value="1"/>
</dbReference>
<dbReference type="FunFam" id="2.60.120.430:FF:000003">
    <property type="entry name" value="FERONIA receptor-like kinase"/>
    <property type="match status" value="1"/>
</dbReference>
<dbReference type="Pfam" id="PF07714">
    <property type="entry name" value="PK_Tyr_Ser-Thr"/>
    <property type="match status" value="1"/>
</dbReference>
<evidence type="ECO:0000256" key="13">
    <source>
        <dbReference type="SAM" id="Phobius"/>
    </source>
</evidence>
<dbReference type="InterPro" id="IPR011009">
    <property type="entry name" value="Kinase-like_dom_sf"/>
</dbReference>
<dbReference type="Gene3D" id="1.10.510.10">
    <property type="entry name" value="Transferase(Phosphotransferase) domain 1"/>
    <property type="match status" value="1"/>
</dbReference>
<keyword evidence="4 13" id="KW-0812">Transmembrane</keyword>
<evidence type="ECO:0000256" key="12">
    <source>
        <dbReference type="PROSITE-ProRule" id="PRU10141"/>
    </source>
</evidence>
<feature type="binding site" evidence="12">
    <location>
        <position position="555"/>
    </location>
    <ligand>
        <name>ATP</name>
        <dbReference type="ChEBI" id="CHEBI:30616"/>
    </ligand>
</feature>
<dbReference type="FunFam" id="2.60.120.430:FF:000007">
    <property type="entry name" value="FERONIA receptor-like kinase"/>
    <property type="match status" value="1"/>
</dbReference>
<evidence type="ECO:0000313" key="17">
    <source>
        <dbReference type="Proteomes" id="UP000594261"/>
    </source>
</evidence>
<feature type="chain" id="PRO_5029501274" description="Protein kinase domain-containing protein" evidence="14">
    <location>
        <begin position="29"/>
        <end position="873"/>
    </location>
</feature>
<keyword evidence="6 12" id="KW-0547">Nucleotide-binding</keyword>
<evidence type="ECO:0000256" key="4">
    <source>
        <dbReference type="ARBA" id="ARBA00022692"/>
    </source>
</evidence>
<keyword evidence="10 13" id="KW-0472">Membrane</keyword>
<feature type="signal peptide" evidence="14">
    <location>
        <begin position="1"/>
        <end position="28"/>
    </location>
</feature>
<dbReference type="AlphaFoldDB" id="A0A7N2LVT4"/>
<dbReference type="GeneID" id="115989324"/>
<dbReference type="EnsemblPlants" id="QL05p086240:mrna">
    <property type="protein sequence ID" value="QL05p086240:mrna:CDS:1"/>
    <property type="gene ID" value="QL05p086240"/>
</dbReference>
<dbReference type="GO" id="GO:0010038">
    <property type="term" value="P:response to metal ion"/>
    <property type="evidence" value="ECO:0007669"/>
    <property type="project" value="UniProtKB-ARBA"/>
</dbReference>
<dbReference type="Gene3D" id="3.30.200.20">
    <property type="entry name" value="Phosphorylase Kinase, domain 1"/>
    <property type="match status" value="1"/>
</dbReference>
<reference evidence="16" key="2">
    <citation type="submission" date="2021-01" db="UniProtKB">
        <authorList>
            <consortium name="EnsemblPlants"/>
        </authorList>
    </citation>
    <scope>IDENTIFICATION</scope>
</reference>
<dbReference type="KEGG" id="qlo:115989324"/>
<dbReference type="FunFam" id="1.10.510.10:FF:000252">
    <property type="entry name" value="Receptor-like protein kinase FERONIA"/>
    <property type="match status" value="1"/>
</dbReference>
<protein>
    <recommendedName>
        <fullName evidence="15">Protein kinase domain-containing protein</fullName>
    </recommendedName>
</protein>
<dbReference type="Gene3D" id="2.60.120.430">
    <property type="entry name" value="Galactose-binding lectin"/>
    <property type="match status" value="2"/>
</dbReference>
<evidence type="ECO:0000256" key="14">
    <source>
        <dbReference type="SAM" id="SignalP"/>
    </source>
</evidence>
<name>A0A7N2LVT4_QUELO</name>
<accession>A0A7N2LVT4</accession>
<dbReference type="RefSeq" id="XP_030968856.1">
    <property type="nucleotide sequence ID" value="XM_031112996.1"/>
</dbReference>
<dbReference type="GO" id="GO:0004714">
    <property type="term" value="F:transmembrane receptor protein tyrosine kinase activity"/>
    <property type="evidence" value="ECO:0007669"/>
    <property type="project" value="InterPro"/>
</dbReference>
<gene>
    <name evidence="16" type="primary">LOC115989324</name>
</gene>
<organism evidence="16 17">
    <name type="scientific">Quercus lobata</name>
    <name type="common">Valley oak</name>
    <dbReference type="NCBI Taxonomy" id="97700"/>
    <lineage>
        <taxon>Eukaryota</taxon>
        <taxon>Viridiplantae</taxon>
        <taxon>Streptophyta</taxon>
        <taxon>Embryophyta</taxon>
        <taxon>Tracheophyta</taxon>
        <taxon>Spermatophyta</taxon>
        <taxon>Magnoliopsida</taxon>
        <taxon>eudicotyledons</taxon>
        <taxon>Gunneridae</taxon>
        <taxon>Pentapetalae</taxon>
        <taxon>rosids</taxon>
        <taxon>fabids</taxon>
        <taxon>Fagales</taxon>
        <taxon>Fagaceae</taxon>
        <taxon>Quercus</taxon>
    </lineage>
</organism>
<proteinExistence type="predicted"/>
<keyword evidence="3" id="KW-0808">Transferase</keyword>
<evidence type="ECO:0000256" key="10">
    <source>
        <dbReference type="ARBA" id="ARBA00023136"/>
    </source>
</evidence>
<evidence type="ECO:0000256" key="9">
    <source>
        <dbReference type="ARBA" id="ARBA00022989"/>
    </source>
</evidence>
<dbReference type="PANTHER" id="PTHR34590:SF15">
    <property type="entry name" value="PROTEIN KINASE DOMAIN-CONTAINING PROTEIN"/>
    <property type="match status" value="1"/>
</dbReference>
<dbReference type="InterPro" id="IPR017441">
    <property type="entry name" value="Protein_kinase_ATP_BS"/>
</dbReference>
<evidence type="ECO:0000256" key="11">
    <source>
        <dbReference type="ARBA" id="ARBA00023180"/>
    </source>
</evidence>
<dbReference type="OrthoDB" id="1720310at2759"/>
<feature type="domain" description="Protein kinase" evidence="15">
    <location>
        <begin position="525"/>
        <end position="821"/>
    </location>
</feature>
<keyword evidence="2" id="KW-0723">Serine/threonine-protein kinase</keyword>
<keyword evidence="17" id="KW-1185">Reference proteome</keyword>
<keyword evidence="9 13" id="KW-1133">Transmembrane helix</keyword>
<dbReference type="GO" id="GO:0004674">
    <property type="term" value="F:protein serine/threonine kinase activity"/>
    <property type="evidence" value="ECO:0007669"/>
    <property type="project" value="UniProtKB-KW"/>
</dbReference>
<evidence type="ECO:0000256" key="1">
    <source>
        <dbReference type="ARBA" id="ARBA00004479"/>
    </source>
</evidence>
<dbReference type="SMART" id="SM00220">
    <property type="entry name" value="S_TKc"/>
    <property type="match status" value="1"/>
</dbReference>
<dbReference type="PROSITE" id="PS00107">
    <property type="entry name" value="PROTEIN_KINASE_ATP"/>
    <property type="match status" value="1"/>
</dbReference>
<dbReference type="InterPro" id="IPR001245">
    <property type="entry name" value="Ser-Thr/Tyr_kinase_cat_dom"/>
</dbReference>
<dbReference type="GO" id="GO:0016020">
    <property type="term" value="C:membrane"/>
    <property type="evidence" value="ECO:0007669"/>
    <property type="project" value="UniProtKB-SubCell"/>
</dbReference>
<dbReference type="EMBL" id="LRBV02000005">
    <property type="status" value="NOT_ANNOTATED_CDS"/>
    <property type="molecule type" value="Genomic_DNA"/>
</dbReference>
<keyword evidence="11" id="KW-0325">Glycoprotein</keyword>
<keyword evidence="8 12" id="KW-0067">ATP-binding</keyword>
<keyword evidence="7" id="KW-0418">Kinase</keyword>
<dbReference type="PROSITE" id="PS00108">
    <property type="entry name" value="PROTEIN_KINASE_ST"/>
    <property type="match status" value="1"/>
</dbReference>
<sequence>MRNPSMLTPIVSIFCLFFLLHQITLVASSTPPRYVPVDDITLDCGSATSGKSMDLNGRDWTGDFLSKYFPEELNNLKSKISKAPVGRVVTGAPYSTARISYSQFTYVFPVTVGPKFVRLHFNSVIYPGFEGSKAFFTVIAGSFTLLRNFTAFVPDDSLQEKTFFKEFCINVGKDKKLNLTFIPFSTTFHAFINGIEIVSMPADLYYKPQGESEESIPKLSGNPFYINDDMALEMVYRLNVGGYLIGQTDDTGLFREWPRDDNYFKGEGQMPHDQSMVLRYTKVPNYTAPDDVYRYARTMGFNRTKNRLSNLTWELPVDMGFYYLVRPHFCAIDPNMNVVGQFIIYIDYLIVDPGADVILWTDQIGTPIYRDYVVMIQKKGVEDNSHILSIDLQPRTDSLNEDPILNGLEVFKLSNTDGNLAKHGAEIIDLHQPTTMMSKTKKFIAIGIGTGFLVLLFLMGCMVFWKVKKSKRYVSYYPPSRCWCLCWLRLNPYKGKQTGKKTSSLRKEQCHHFSLADIKIATNNFHEDLIIGKGGFGNVYKGQIDDEETMTVAIKRLNPGSRQGAHEFQTEIEMLSQLRYVHLVSLIGYCNEKGEMILVYDYMANGTLREHLYDTNNDALPWKKRLDICIGAARGLDYLHRGVKHTIIHRDVKTTNILLDDKWAAKVSDFGLSKMDQNNTAVSTMVKGTWGYLDPEYARCQKLSDKSDVYSFGVVLLEVLCARKALNQKLEEEEWNLAHWARKCIERGTINEIIDPYLKGKIAPVCFKVFMQIAESCTRDQGIQRPTMGDVVEKLKLALDLQENADAEKESINPSGEHIYLDTLSFCIDVTNGLWATNVHKEHGMTSDSTGIGTGLTCSSFEMDGITSHKTFS</sequence>
<dbReference type="CDD" id="cd14066">
    <property type="entry name" value="STKc_IRAK"/>
    <property type="match status" value="1"/>
</dbReference>
<keyword evidence="5 14" id="KW-0732">Signal</keyword>
<evidence type="ECO:0000256" key="7">
    <source>
        <dbReference type="ARBA" id="ARBA00022777"/>
    </source>
</evidence>
<dbReference type="InterPro" id="IPR000719">
    <property type="entry name" value="Prot_kinase_dom"/>
</dbReference>
<dbReference type="InterPro" id="IPR024788">
    <property type="entry name" value="Malectin-like_Carb-bd_dom"/>
</dbReference>